<dbReference type="AlphaFoldDB" id="A0A0N4Z6Z3"/>
<proteinExistence type="predicted"/>
<feature type="transmembrane region" description="Helical" evidence="8">
    <location>
        <begin position="235"/>
        <end position="255"/>
    </location>
</feature>
<comment type="subcellular location">
    <subcellularLocation>
        <location evidence="1">Membrane</location>
        <topology evidence="1">Multi-pass membrane protein</topology>
    </subcellularLocation>
</comment>
<evidence type="ECO:0000256" key="3">
    <source>
        <dbReference type="ARBA" id="ARBA00022692"/>
    </source>
</evidence>
<dbReference type="Pfam" id="PF00209">
    <property type="entry name" value="SNF"/>
    <property type="match status" value="1"/>
</dbReference>
<keyword evidence="6 8" id="KW-0472">Membrane</keyword>
<dbReference type="WBParaSite" id="PTRK_0000294800.1">
    <property type="protein sequence ID" value="PTRK_0000294800.1"/>
    <property type="gene ID" value="PTRK_0000294800"/>
</dbReference>
<feature type="transmembrane region" description="Helical" evidence="8">
    <location>
        <begin position="318"/>
        <end position="339"/>
    </location>
</feature>
<feature type="transmembrane region" description="Helical" evidence="8">
    <location>
        <begin position="58"/>
        <end position="81"/>
    </location>
</feature>
<feature type="binding site" evidence="7">
    <location>
        <position position="44"/>
    </location>
    <ligand>
        <name>Na(+)</name>
        <dbReference type="ChEBI" id="CHEBI:29101"/>
        <label>2</label>
    </ligand>
</feature>
<dbReference type="InterPro" id="IPR037272">
    <property type="entry name" value="SNS_sf"/>
</dbReference>
<dbReference type="GO" id="GO:0005886">
    <property type="term" value="C:plasma membrane"/>
    <property type="evidence" value="ECO:0007669"/>
    <property type="project" value="TreeGrafter"/>
</dbReference>
<dbReference type="InterPro" id="IPR000175">
    <property type="entry name" value="Na/ntran_symport"/>
</dbReference>
<sequence>MWFEERSWNNMKISSLIIEEWRDIWSYKVDFLLCGIAYLVATTNILNLPRLIIDNGGLAFVTAYGASLLFIVLPIIILEIAVGQLTGRAPVRAFYNISPFFKGVGVSQILLCIFVLAYMSRFVAWLMLYGFHLFLTIIDERPGLPWLDCENFGEFHKTTCRKAGSFGNFTLTTSGQASAITEQSSLSQFMSTLENPSSSIAEFGHFQYYLLASQGAVWVLVFIAICLGVRWLGKVIHITFLVPFSLFLALVLRGLTLNGATETIEKVYHLTDWHVLEDYKVWKLAIEQAILASGVGFGTFITMGSYNKRNNNLVGDSFIMVFCHSLITFLQVICVYSFVGFVSKRTGIEATTLLAQGEEQMWHMLTYMSYLYNVRLWSGFLIFSIIFILLSIFYLLTLNILSTIEDALGEKASKCLPRFVLALFICIFCYATTLYFSTQGGKWAYELMRGSLRYFTLWSILAIELFAVAWIYCAHSLGKDLHILIKPSCCWCLGHFILFFSYLLPAIPIAIAYFNISGYNFDEYSKEIKNWQYSEYVGFIIAILPLLPIPIFGFFTICCNCCGRKNTSKCERLRESFRSPLRYDLLKNQPSENHHDGRDEILSPPRYVASAPGYTLLSPSATHGAPLAQQENYNDIYAEQRSVRISEC</sequence>
<keyword evidence="5 8" id="KW-1133">Transmembrane helix</keyword>
<keyword evidence="2" id="KW-0813">Transport</keyword>
<keyword evidence="7" id="KW-0479">Metal-binding</keyword>
<dbReference type="PROSITE" id="PS50267">
    <property type="entry name" value="NA_NEUROTRAN_SYMP_3"/>
    <property type="match status" value="1"/>
</dbReference>
<dbReference type="PRINTS" id="PR00176">
    <property type="entry name" value="NANEUSMPORT"/>
</dbReference>
<dbReference type="GO" id="GO:0046872">
    <property type="term" value="F:metal ion binding"/>
    <property type="evidence" value="ECO:0007669"/>
    <property type="project" value="UniProtKB-KW"/>
</dbReference>
<dbReference type="Proteomes" id="UP000038045">
    <property type="component" value="Unplaced"/>
</dbReference>
<dbReference type="PANTHER" id="PTHR11616:SF295">
    <property type="entry name" value="SODIUM: NEUROTRANSMITTER SYMPORTER FAMILY"/>
    <property type="match status" value="1"/>
</dbReference>
<reference evidence="10" key="1">
    <citation type="submission" date="2017-02" db="UniProtKB">
        <authorList>
            <consortium name="WormBaseParasite"/>
        </authorList>
    </citation>
    <scope>IDENTIFICATION</scope>
</reference>
<feature type="transmembrane region" description="Helical" evidence="8">
    <location>
        <begin position="285"/>
        <end position="306"/>
    </location>
</feature>
<keyword evidence="4" id="KW-0769">Symport</keyword>
<feature type="transmembrane region" description="Helical" evidence="8">
    <location>
        <begin position="536"/>
        <end position="559"/>
    </location>
</feature>
<feature type="transmembrane region" description="Helical" evidence="8">
    <location>
        <begin position="24"/>
        <end position="46"/>
    </location>
</feature>
<evidence type="ECO:0000256" key="4">
    <source>
        <dbReference type="ARBA" id="ARBA00022847"/>
    </source>
</evidence>
<evidence type="ECO:0000256" key="8">
    <source>
        <dbReference type="SAM" id="Phobius"/>
    </source>
</evidence>
<organism evidence="9 10">
    <name type="scientific">Parastrongyloides trichosuri</name>
    <name type="common">Possum-specific nematode worm</name>
    <dbReference type="NCBI Taxonomy" id="131310"/>
    <lineage>
        <taxon>Eukaryota</taxon>
        <taxon>Metazoa</taxon>
        <taxon>Ecdysozoa</taxon>
        <taxon>Nematoda</taxon>
        <taxon>Chromadorea</taxon>
        <taxon>Rhabditida</taxon>
        <taxon>Tylenchina</taxon>
        <taxon>Panagrolaimomorpha</taxon>
        <taxon>Strongyloidoidea</taxon>
        <taxon>Strongyloididae</taxon>
        <taxon>Parastrongyloides</taxon>
    </lineage>
</organism>
<evidence type="ECO:0000313" key="10">
    <source>
        <dbReference type="WBParaSite" id="PTRK_0000294800.1"/>
    </source>
</evidence>
<evidence type="ECO:0000256" key="7">
    <source>
        <dbReference type="PIRSR" id="PIRSR600175-1"/>
    </source>
</evidence>
<feature type="transmembrane region" description="Helical" evidence="8">
    <location>
        <begin position="206"/>
        <end position="228"/>
    </location>
</feature>
<feature type="transmembrane region" description="Helical" evidence="8">
    <location>
        <begin position="457"/>
        <end position="478"/>
    </location>
</feature>
<keyword evidence="7" id="KW-0915">Sodium</keyword>
<name>A0A0N4Z6Z3_PARTI</name>
<dbReference type="GO" id="GO:0089718">
    <property type="term" value="P:amino acid import across plasma membrane"/>
    <property type="evidence" value="ECO:0007669"/>
    <property type="project" value="TreeGrafter"/>
</dbReference>
<evidence type="ECO:0000256" key="6">
    <source>
        <dbReference type="ARBA" id="ARBA00023136"/>
    </source>
</evidence>
<dbReference type="PANTHER" id="PTHR11616">
    <property type="entry name" value="SODIUM/CHLORIDE DEPENDENT TRANSPORTER"/>
    <property type="match status" value="1"/>
</dbReference>
<keyword evidence="3 8" id="KW-0812">Transmembrane</keyword>
<evidence type="ECO:0000256" key="1">
    <source>
        <dbReference type="ARBA" id="ARBA00004141"/>
    </source>
</evidence>
<protein>
    <submittedName>
        <fullName evidence="10">Sodium-and chloride-dependent glycine transporter 1</fullName>
    </submittedName>
</protein>
<accession>A0A0N4Z6Z3</accession>
<feature type="binding site" evidence="7">
    <location>
        <position position="40"/>
    </location>
    <ligand>
        <name>Na(+)</name>
        <dbReference type="ChEBI" id="CHEBI:29101"/>
        <label>1</label>
    </ligand>
</feature>
<feature type="transmembrane region" description="Helical" evidence="8">
    <location>
        <begin position="419"/>
        <end position="437"/>
    </location>
</feature>
<keyword evidence="9" id="KW-1185">Reference proteome</keyword>
<evidence type="ECO:0000313" key="9">
    <source>
        <dbReference type="Proteomes" id="UP000038045"/>
    </source>
</evidence>
<dbReference type="GO" id="GO:0005283">
    <property type="term" value="F:amino acid:sodium symporter activity"/>
    <property type="evidence" value="ECO:0007669"/>
    <property type="project" value="TreeGrafter"/>
</dbReference>
<dbReference type="SUPFAM" id="SSF161070">
    <property type="entry name" value="SNF-like"/>
    <property type="match status" value="1"/>
</dbReference>
<dbReference type="GO" id="GO:0015179">
    <property type="term" value="F:L-amino acid transmembrane transporter activity"/>
    <property type="evidence" value="ECO:0007669"/>
    <property type="project" value="TreeGrafter"/>
</dbReference>
<evidence type="ECO:0000256" key="2">
    <source>
        <dbReference type="ARBA" id="ARBA00022448"/>
    </source>
</evidence>
<dbReference type="STRING" id="131310.A0A0N4Z6Z3"/>
<feature type="transmembrane region" description="Helical" evidence="8">
    <location>
        <begin position="490"/>
        <end position="516"/>
    </location>
</feature>
<feature type="transmembrane region" description="Helical" evidence="8">
    <location>
        <begin position="376"/>
        <end position="398"/>
    </location>
</feature>
<evidence type="ECO:0000256" key="5">
    <source>
        <dbReference type="ARBA" id="ARBA00022989"/>
    </source>
</evidence>
<feature type="transmembrane region" description="Helical" evidence="8">
    <location>
        <begin position="93"/>
        <end position="115"/>
    </location>
</feature>